<dbReference type="OrthoDB" id="1447642at2"/>
<keyword evidence="1" id="KW-1133">Transmembrane helix</keyword>
<feature type="transmembrane region" description="Helical" evidence="1">
    <location>
        <begin position="48"/>
        <end position="69"/>
    </location>
</feature>
<protein>
    <submittedName>
        <fullName evidence="2">DUF2975 domain-containing protein</fullName>
    </submittedName>
</protein>
<dbReference type="AlphaFoldDB" id="A0A4Q0XLE4"/>
<organism evidence="2 3">
    <name type="scientific">Gelidibacter gilvus</name>
    <dbReference type="NCBI Taxonomy" id="59602"/>
    <lineage>
        <taxon>Bacteria</taxon>
        <taxon>Pseudomonadati</taxon>
        <taxon>Bacteroidota</taxon>
        <taxon>Flavobacteriia</taxon>
        <taxon>Flavobacteriales</taxon>
        <taxon>Flavobacteriaceae</taxon>
        <taxon>Gelidibacter</taxon>
    </lineage>
</organism>
<dbReference type="RefSeq" id="WP_129015859.1">
    <property type="nucleotide sequence ID" value="NZ_SDDZ01000001.1"/>
</dbReference>
<dbReference type="EMBL" id="SDDZ01000001">
    <property type="protein sequence ID" value="RXJ52725.1"/>
    <property type="molecule type" value="Genomic_DNA"/>
</dbReference>
<name>A0A4Q0XLE4_9FLAO</name>
<keyword evidence="3" id="KW-1185">Reference proteome</keyword>
<accession>A0A4Q0XLE4</accession>
<dbReference type="InterPro" id="IPR021354">
    <property type="entry name" value="DUF2975"/>
</dbReference>
<dbReference type="Proteomes" id="UP000289792">
    <property type="component" value="Unassembled WGS sequence"/>
</dbReference>
<keyword evidence="1" id="KW-0812">Transmembrane</keyword>
<comment type="caution">
    <text evidence="2">The sequence shown here is derived from an EMBL/GenBank/DDBJ whole genome shotgun (WGS) entry which is preliminary data.</text>
</comment>
<evidence type="ECO:0000313" key="2">
    <source>
        <dbReference type="EMBL" id="RXJ52725.1"/>
    </source>
</evidence>
<proteinExistence type="predicted"/>
<gene>
    <name evidence="2" type="ORF">ESZ48_03255</name>
</gene>
<sequence>MKRNILFKTLVDVLFIFQFIGVITLVIVMPFGDTKIQMIDQPVVEWSWALWLVLILSFLTYIIFILGLYHLRKVARYLLVNKYFDLIVVNHLKRSGLYFVVTGIFSLVLLLMVWLVKIMTGKIALYDSDITLSFFIITIGLFFIIQSDVILNAKNFKDDSELTI</sequence>
<dbReference type="Pfam" id="PF11188">
    <property type="entry name" value="DUF2975"/>
    <property type="match status" value="1"/>
</dbReference>
<feature type="transmembrane region" description="Helical" evidence="1">
    <location>
        <begin position="9"/>
        <end position="28"/>
    </location>
</feature>
<keyword evidence="1" id="KW-0472">Membrane</keyword>
<evidence type="ECO:0000256" key="1">
    <source>
        <dbReference type="SAM" id="Phobius"/>
    </source>
</evidence>
<evidence type="ECO:0000313" key="3">
    <source>
        <dbReference type="Proteomes" id="UP000289792"/>
    </source>
</evidence>
<feature type="transmembrane region" description="Helical" evidence="1">
    <location>
        <begin position="130"/>
        <end position="151"/>
    </location>
</feature>
<feature type="transmembrane region" description="Helical" evidence="1">
    <location>
        <begin position="97"/>
        <end position="118"/>
    </location>
</feature>
<reference evidence="2 3" key="1">
    <citation type="submission" date="2019-01" db="EMBL/GenBank/DDBJ databases">
        <title>Genome sequence of the Antarctic species Gelidibacter gilvus ACAM 158(T).</title>
        <authorList>
            <person name="Bowman J.P."/>
        </authorList>
    </citation>
    <scope>NUCLEOTIDE SEQUENCE [LARGE SCALE GENOMIC DNA]</scope>
    <source>
        <strain evidence="2 3">IC158</strain>
    </source>
</reference>